<keyword evidence="1" id="KW-0812">Transmembrane</keyword>
<name>A0A1Y1JQS8_PLAGO</name>
<gene>
    <name evidence="2" type="ORF">PGO_003805</name>
</gene>
<sequence>MLKRENWKEFGKIVVSFREELPSEKFYKTLDDLKGFNEYTEYCKFLTSFKNESAVRNYCARILKYLSSNKELRSDSNVYDICQLLNYWLANRLSIIAGYNDPNNLWKIFGYITNIWNNFIMDTLKKPESETCNPLMGEIIPHDWRKRKELYEYYVDYNYLSLMPIYKKGDEEYCTFIRNKILLYNYFRSICIKDTTDFCEKFNSKYISCDPNNLLHGFECEKEIDEKGLLERRERELQRIPSHNITMSLHESQSPGMSIRGTQTSSVLQLIYNSFIPLKKASAVVLGIIGISTIYGFLYKFTPVRNWIHRRFANKKDTRCNIYSEFNAAFDYADELHNPHYKLRDGHYIGYHSN</sequence>
<dbReference type="OrthoDB" id="387362at2759"/>
<keyword evidence="3" id="KW-1185">Reference proteome</keyword>
<evidence type="ECO:0000313" key="3">
    <source>
        <dbReference type="Proteomes" id="UP000195521"/>
    </source>
</evidence>
<proteinExistence type="predicted"/>
<keyword evidence="1" id="KW-0472">Membrane</keyword>
<dbReference type="InterPro" id="IPR008780">
    <property type="entry name" value="Plasmodium_Vir"/>
</dbReference>
<feature type="transmembrane region" description="Helical" evidence="1">
    <location>
        <begin position="281"/>
        <end position="301"/>
    </location>
</feature>
<dbReference type="GeneID" id="39745388"/>
<dbReference type="AlphaFoldDB" id="A0A1Y1JQS8"/>
<dbReference type="Pfam" id="PF05795">
    <property type="entry name" value="Plasmodium_Vir"/>
    <property type="match status" value="2"/>
</dbReference>
<keyword evidence="1" id="KW-1133">Transmembrane helix</keyword>
<dbReference type="EMBL" id="BDQF01000467">
    <property type="protein sequence ID" value="GAW84580.1"/>
    <property type="molecule type" value="Genomic_DNA"/>
</dbReference>
<dbReference type="Proteomes" id="UP000195521">
    <property type="component" value="Unassembled WGS sequence"/>
</dbReference>
<evidence type="ECO:0000256" key="1">
    <source>
        <dbReference type="SAM" id="Phobius"/>
    </source>
</evidence>
<accession>A0A1Y1JQS8</accession>
<protein>
    <submittedName>
        <fullName evidence="2">Variable surface protein</fullName>
    </submittedName>
</protein>
<reference evidence="3" key="1">
    <citation type="submission" date="2017-04" db="EMBL/GenBank/DDBJ databases">
        <title>Plasmodium gonderi genome.</title>
        <authorList>
            <person name="Arisue N."/>
            <person name="Honma H."/>
            <person name="Kawai S."/>
            <person name="Tougan T."/>
            <person name="Tanabe K."/>
            <person name="Horii T."/>
        </authorList>
    </citation>
    <scope>NUCLEOTIDE SEQUENCE [LARGE SCALE GENOMIC DNA]</scope>
    <source>
        <strain evidence="3">ATCC 30045</strain>
    </source>
</reference>
<comment type="caution">
    <text evidence="2">The sequence shown here is derived from an EMBL/GenBank/DDBJ whole genome shotgun (WGS) entry which is preliminary data.</text>
</comment>
<organism evidence="2 3">
    <name type="scientific">Plasmodium gonderi</name>
    <dbReference type="NCBI Taxonomy" id="77519"/>
    <lineage>
        <taxon>Eukaryota</taxon>
        <taxon>Sar</taxon>
        <taxon>Alveolata</taxon>
        <taxon>Apicomplexa</taxon>
        <taxon>Aconoidasida</taxon>
        <taxon>Haemosporida</taxon>
        <taxon>Plasmodiidae</taxon>
        <taxon>Plasmodium</taxon>
        <taxon>Plasmodium (Plasmodium)</taxon>
    </lineage>
</organism>
<dbReference type="OMA" id="CARILKY"/>
<evidence type="ECO:0000313" key="2">
    <source>
        <dbReference type="EMBL" id="GAW84580.1"/>
    </source>
</evidence>
<dbReference type="RefSeq" id="XP_028547169.1">
    <property type="nucleotide sequence ID" value="XM_028691368.1"/>
</dbReference>